<keyword evidence="1" id="KW-0805">Transcription regulation</keyword>
<dbReference type="SUPFAM" id="SSF46785">
    <property type="entry name" value="Winged helix' DNA-binding domain"/>
    <property type="match status" value="1"/>
</dbReference>
<dbReference type="PRINTS" id="PR00598">
    <property type="entry name" value="HTHMARR"/>
</dbReference>
<proteinExistence type="predicted"/>
<dbReference type="RefSeq" id="WP_076434006.1">
    <property type="nucleotide sequence ID" value="NZ_FTNI01000004.1"/>
</dbReference>
<dbReference type="STRING" id="58117.SAMN05421833_104275"/>
<dbReference type="OrthoDB" id="3237509at2"/>
<dbReference type="EMBL" id="FTNI01000004">
    <property type="protein sequence ID" value="SIQ91373.1"/>
    <property type="molecule type" value="Genomic_DNA"/>
</dbReference>
<evidence type="ECO:0000259" key="4">
    <source>
        <dbReference type="PROSITE" id="PS50995"/>
    </source>
</evidence>
<keyword evidence="6" id="KW-1185">Reference proteome</keyword>
<dbReference type="Proteomes" id="UP000186096">
    <property type="component" value="Unassembled WGS sequence"/>
</dbReference>
<dbReference type="AlphaFoldDB" id="A0A1N6WMR0"/>
<keyword evidence="2 5" id="KW-0238">DNA-binding</keyword>
<dbReference type="PANTHER" id="PTHR42756:SF1">
    <property type="entry name" value="TRANSCRIPTIONAL REPRESSOR OF EMRAB OPERON"/>
    <property type="match status" value="1"/>
</dbReference>
<dbReference type="Pfam" id="PF12802">
    <property type="entry name" value="MarR_2"/>
    <property type="match status" value="1"/>
</dbReference>
<dbReference type="InterPro" id="IPR036388">
    <property type="entry name" value="WH-like_DNA-bd_sf"/>
</dbReference>
<reference evidence="6" key="1">
    <citation type="submission" date="2017-01" db="EMBL/GenBank/DDBJ databases">
        <authorList>
            <person name="Varghese N."/>
            <person name="Submissions S."/>
        </authorList>
    </citation>
    <scope>NUCLEOTIDE SEQUENCE [LARGE SCALE GENOMIC DNA]</scope>
    <source>
        <strain evidence="6">ATCC 12950</strain>
    </source>
</reference>
<dbReference type="GO" id="GO:0003700">
    <property type="term" value="F:DNA-binding transcription factor activity"/>
    <property type="evidence" value="ECO:0007669"/>
    <property type="project" value="InterPro"/>
</dbReference>
<evidence type="ECO:0000313" key="5">
    <source>
        <dbReference type="EMBL" id="SIQ91373.1"/>
    </source>
</evidence>
<dbReference type="Gene3D" id="1.10.10.10">
    <property type="entry name" value="Winged helix-like DNA-binding domain superfamily/Winged helix DNA-binding domain"/>
    <property type="match status" value="1"/>
</dbReference>
<accession>A0A1N6WMR0</accession>
<sequence length="166" mass="18545">MGDAVDLLLAQWARERPDLDVWPMGIMGRISRLSRLLDRELKEFFAAYDLERWEFDVLATLRRSGPPYELTAGALNRAAMVTSGAITNRIDRMASKGLVERVPDSGDRRSIRVRLTERGLALVNEVLEPHIANEARLLASLDPRERDHLAAALRTLLASLGDTTLG</sequence>
<dbReference type="PROSITE" id="PS50995">
    <property type="entry name" value="HTH_MARR_2"/>
    <property type="match status" value="1"/>
</dbReference>
<dbReference type="SMART" id="SM00347">
    <property type="entry name" value="HTH_MARR"/>
    <property type="match status" value="1"/>
</dbReference>
<dbReference type="PROSITE" id="PS01117">
    <property type="entry name" value="HTH_MARR_1"/>
    <property type="match status" value="1"/>
</dbReference>
<keyword evidence="3" id="KW-0804">Transcription</keyword>
<evidence type="ECO:0000256" key="3">
    <source>
        <dbReference type="ARBA" id="ARBA00023163"/>
    </source>
</evidence>
<dbReference type="InterPro" id="IPR023187">
    <property type="entry name" value="Tscrpt_reg_MarR-type_CS"/>
</dbReference>
<gene>
    <name evidence="5" type="ORF">SAMN05421833_104275</name>
</gene>
<feature type="domain" description="HTH marR-type" evidence="4">
    <location>
        <begin position="23"/>
        <end position="158"/>
    </location>
</feature>
<evidence type="ECO:0000313" key="6">
    <source>
        <dbReference type="Proteomes" id="UP000186096"/>
    </source>
</evidence>
<dbReference type="GO" id="GO:0003677">
    <property type="term" value="F:DNA binding"/>
    <property type="evidence" value="ECO:0007669"/>
    <property type="project" value="UniProtKB-KW"/>
</dbReference>
<protein>
    <submittedName>
        <fullName evidence="5">DNA-binding transcriptional regulator, MarR family</fullName>
    </submittedName>
</protein>
<dbReference type="InterPro" id="IPR000835">
    <property type="entry name" value="HTH_MarR-typ"/>
</dbReference>
<evidence type="ECO:0000256" key="1">
    <source>
        <dbReference type="ARBA" id="ARBA00023015"/>
    </source>
</evidence>
<dbReference type="PANTHER" id="PTHR42756">
    <property type="entry name" value="TRANSCRIPTIONAL REGULATOR, MARR"/>
    <property type="match status" value="1"/>
</dbReference>
<evidence type="ECO:0000256" key="2">
    <source>
        <dbReference type="ARBA" id="ARBA00023125"/>
    </source>
</evidence>
<organism evidence="5 6">
    <name type="scientific">Microbispora rosea</name>
    <dbReference type="NCBI Taxonomy" id="58117"/>
    <lineage>
        <taxon>Bacteria</taxon>
        <taxon>Bacillati</taxon>
        <taxon>Actinomycetota</taxon>
        <taxon>Actinomycetes</taxon>
        <taxon>Streptosporangiales</taxon>
        <taxon>Streptosporangiaceae</taxon>
        <taxon>Microbispora</taxon>
    </lineage>
</organism>
<name>A0A1N6WMR0_9ACTN</name>
<dbReference type="InterPro" id="IPR036390">
    <property type="entry name" value="WH_DNA-bd_sf"/>
</dbReference>